<reference evidence="1" key="1">
    <citation type="submission" date="2022-07" db="EMBL/GenBank/DDBJ databases">
        <authorList>
            <person name="Trinca V."/>
            <person name="Uliana J.V.C."/>
            <person name="Torres T.T."/>
            <person name="Ward R.J."/>
            <person name="Monesi N."/>
        </authorList>
    </citation>
    <scope>NUCLEOTIDE SEQUENCE</scope>
    <source>
        <strain evidence="1">HSMRA1968</strain>
        <tissue evidence="1">Whole embryos</tissue>
    </source>
</reference>
<dbReference type="EMBL" id="WJQU01000002">
    <property type="protein sequence ID" value="KAJ6643041.1"/>
    <property type="molecule type" value="Genomic_DNA"/>
</dbReference>
<evidence type="ECO:0000313" key="1">
    <source>
        <dbReference type="EMBL" id="KAJ6643041.1"/>
    </source>
</evidence>
<organism evidence="1 2">
    <name type="scientific">Pseudolycoriella hygida</name>
    <dbReference type="NCBI Taxonomy" id="35572"/>
    <lineage>
        <taxon>Eukaryota</taxon>
        <taxon>Metazoa</taxon>
        <taxon>Ecdysozoa</taxon>
        <taxon>Arthropoda</taxon>
        <taxon>Hexapoda</taxon>
        <taxon>Insecta</taxon>
        <taxon>Pterygota</taxon>
        <taxon>Neoptera</taxon>
        <taxon>Endopterygota</taxon>
        <taxon>Diptera</taxon>
        <taxon>Nematocera</taxon>
        <taxon>Sciaroidea</taxon>
        <taxon>Sciaridae</taxon>
        <taxon>Pseudolycoriella</taxon>
    </lineage>
</organism>
<dbReference type="AlphaFoldDB" id="A0A9Q0N518"/>
<proteinExistence type="predicted"/>
<accession>A0A9Q0N518</accession>
<evidence type="ECO:0000313" key="2">
    <source>
        <dbReference type="Proteomes" id="UP001151699"/>
    </source>
</evidence>
<comment type="caution">
    <text evidence="1">The sequence shown here is derived from an EMBL/GenBank/DDBJ whole genome shotgun (WGS) entry which is preliminary data.</text>
</comment>
<sequence>MAQLITVRLSRVDAQPWGLRLQGGKDFGTPLVVQKTRILQRILCSSNFIQRPSKGTLIFEVYLKIFKAN</sequence>
<protein>
    <submittedName>
        <fullName evidence="1">PDZ and LIM domain protein Zasp</fullName>
    </submittedName>
</protein>
<dbReference type="OrthoDB" id="5911912at2759"/>
<keyword evidence="2" id="KW-1185">Reference proteome</keyword>
<dbReference type="Proteomes" id="UP001151699">
    <property type="component" value="Chromosome B"/>
</dbReference>
<dbReference type="Gene3D" id="2.30.42.10">
    <property type="match status" value="1"/>
</dbReference>
<gene>
    <name evidence="1" type="primary">Zasp52_1</name>
    <name evidence="1" type="ORF">Bhyg_07997</name>
</gene>
<name>A0A9Q0N518_9DIPT</name>
<dbReference type="InterPro" id="IPR036034">
    <property type="entry name" value="PDZ_sf"/>
</dbReference>